<evidence type="ECO:0000313" key="18">
    <source>
        <dbReference type="EMBL" id="MBC3930654.1"/>
    </source>
</evidence>
<evidence type="ECO:0000256" key="1">
    <source>
        <dbReference type="ARBA" id="ARBA00000085"/>
    </source>
</evidence>
<dbReference type="InterPro" id="IPR036097">
    <property type="entry name" value="HisK_dim/P_sf"/>
</dbReference>
<accession>A0ABR7A1D1</accession>
<keyword evidence="7" id="KW-0808">Transferase</keyword>
<evidence type="ECO:0000256" key="6">
    <source>
        <dbReference type="ARBA" id="ARBA00022553"/>
    </source>
</evidence>
<keyword evidence="13" id="KW-0902">Two-component regulatory system</keyword>
<dbReference type="Gene3D" id="1.10.287.130">
    <property type="match status" value="1"/>
</dbReference>
<keyword evidence="6" id="KW-0597">Phosphoprotein</keyword>
<dbReference type="InterPro" id="IPR003660">
    <property type="entry name" value="HAMP_dom"/>
</dbReference>
<dbReference type="PRINTS" id="PR00344">
    <property type="entry name" value="BCTRLSENSOR"/>
</dbReference>
<dbReference type="InterPro" id="IPR005467">
    <property type="entry name" value="His_kinase_dom"/>
</dbReference>
<dbReference type="InterPro" id="IPR003594">
    <property type="entry name" value="HATPase_dom"/>
</dbReference>
<dbReference type="RefSeq" id="WP_186902496.1">
    <property type="nucleotide sequence ID" value="NZ_JACOGD010000001.1"/>
</dbReference>
<feature type="domain" description="HAMP" evidence="17">
    <location>
        <begin position="181"/>
        <end position="233"/>
    </location>
</feature>
<dbReference type="PANTHER" id="PTHR44936">
    <property type="entry name" value="SENSOR PROTEIN CREC"/>
    <property type="match status" value="1"/>
</dbReference>
<dbReference type="PANTHER" id="PTHR44936:SF5">
    <property type="entry name" value="SENSOR HISTIDINE KINASE ENVZ"/>
    <property type="match status" value="1"/>
</dbReference>
<evidence type="ECO:0000256" key="12">
    <source>
        <dbReference type="ARBA" id="ARBA00022989"/>
    </source>
</evidence>
<dbReference type="Gene3D" id="3.30.565.10">
    <property type="entry name" value="Histidine kinase-like ATPase, C-terminal domain"/>
    <property type="match status" value="1"/>
</dbReference>
<dbReference type="CDD" id="cd00082">
    <property type="entry name" value="HisKA"/>
    <property type="match status" value="1"/>
</dbReference>
<evidence type="ECO:0000256" key="15">
    <source>
        <dbReference type="SAM" id="Phobius"/>
    </source>
</evidence>
<dbReference type="EC" id="2.7.13.3" evidence="3"/>
<dbReference type="InterPro" id="IPR032408">
    <property type="entry name" value="RisS_PPD"/>
</dbReference>
<dbReference type="Pfam" id="PF02518">
    <property type="entry name" value="HATPase_c"/>
    <property type="match status" value="1"/>
</dbReference>
<dbReference type="Pfam" id="PF16524">
    <property type="entry name" value="RisS_PPD"/>
    <property type="match status" value="1"/>
</dbReference>
<keyword evidence="8 15" id="KW-0812">Transmembrane</keyword>
<dbReference type="InterPro" id="IPR004358">
    <property type="entry name" value="Sig_transdc_His_kin-like_C"/>
</dbReference>
<dbReference type="InterPro" id="IPR038421">
    <property type="entry name" value="RisS_PPD_sf"/>
</dbReference>
<keyword evidence="12 15" id="KW-1133">Transmembrane helix</keyword>
<evidence type="ECO:0000259" key="17">
    <source>
        <dbReference type="PROSITE" id="PS50885"/>
    </source>
</evidence>
<dbReference type="SUPFAM" id="SSF55874">
    <property type="entry name" value="ATPase domain of HSP90 chaperone/DNA topoisomerase II/histidine kinase"/>
    <property type="match status" value="1"/>
</dbReference>
<dbReference type="SMART" id="SM00388">
    <property type="entry name" value="HisKA"/>
    <property type="match status" value="1"/>
</dbReference>
<evidence type="ECO:0000256" key="13">
    <source>
        <dbReference type="ARBA" id="ARBA00023012"/>
    </source>
</evidence>
<dbReference type="CDD" id="cd06225">
    <property type="entry name" value="HAMP"/>
    <property type="match status" value="1"/>
</dbReference>
<evidence type="ECO:0000313" key="19">
    <source>
        <dbReference type="Proteomes" id="UP000654304"/>
    </source>
</evidence>
<evidence type="ECO:0000256" key="2">
    <source>
        <dbReference type="ARBA" id="ARBA00004429"/>
    </source>
</evidence>
<keyword evidence="11" id="KW-0067">ATP-binding</keyword>
<feature type="domain" description="Histidine kinase" evidence="16">
    <location>
        <begin position="241"/>
        <end position="451"/>
    </location>
</feature>
<dbReference type="PROSITE" id="PS50885">
    <property type="entry name" value="HAMP"/>
    <property type="match status" value="1"/>
</dbReference>
<keyword evidence="9" id="KW-0547">Nucleotide-binding</keyword>
<feature type="transmembrane region" description="Helical" evidence="15">
    <location>
        <begin position="15"/>
        <end position="36"/>
    </location>
</feature>
<evidence type="ECO:0000256" key="4">
    <source>
        <dbReference type="ARBA" id="ARBA00022475"/>
    </source>
</evidence>
<dbReference type="Pfam" id="PF00512">
    <property type="entry name" value="HisKA"/>
    <property type="match status" value="1"/>
</dbReference>
<dbReference type="InterPro" id="IPR036890">
    <property type="entry name" value="HATPase_C_sf"/>
</dbReference>
<name>A0ABR7A1D1_9BURK</name>
<evidence type="ECO:0000256" key="9">
    <source>
        <dbReference type="ARBA" id="ARBA00022741"/>
    </source>
</evidence>
<protein>
    <recommendedName>
        <fullName evidence="3">histidine kinase</fullName>
        <ecNumber evidence="3">2.7.13.3</ecNumber>
    </recommendedName>
</protein>
<gene>
    <name evidence="18" type="ORF">H8K43_03125</name>
</gene>
<dbReference type="InterPro" id="IPR050980">
    <property type="entry name" value="2C_sensor_his_kinase"/>
</dbReference>
<dbReference type="SUPFAM" id="SSF47384">
    <property type="entry name" value="Homodimeric domain of signal transducing histidine kinase"/>
    <property type="match status" value="1"/>
</dbReference>
<keyword evidence="19" id="KW-1185">Reference proteome</keyword>
<evidence type="ECO:0000256" key="10">
    <source>
        <dbReference type="ARBA" id="ARBA00022777"/>
    </source>
</evidence>
<keyword evidence="14 15" id="KW-0472">Membrane</keyword>
<feature type="transmembrane region" description="Helical" evidence="15">
    <location>
        <begin position="157"/>
        <end position="179"/>
    </location>
</feature>
<evidence type="ECO:0000256" key="7">
    <source>
        <dbReference type="ARBA" id="ARBA00022679"/>
    </source>
</evidence>
<dbReference type="Pfam" id="PF00672">
    <property type="entry name" value="HAMP"/>
    <property type="match status" value="1"/>
</dbReference>
<reference evidence="18 19" key="1">
    <citation type="submission" date="2020-08" db="EMBL/GenBank/DDBJ databases">
        <title>Novel species isolated from subtropical streams in China.</title>
        <authorList>
            <person name="Lu H."/>
        </authorList>
    </citation>
    <scope>NUCLEOTIDE SEQUENCE [LARGE SCALE GENOMIC DNA]</scope>
    <source>
        <strain evidence="18 19">CY22W</strain>
    </source>
</reference>
<dbReference type="Proteomes" id="UP000654304">
    <property type="component" value="Unassembled WGS sequence"/>
</dbReference>
<dbReference type="PROSITE" id="PS50109">
    <property type="entry name" value="HIS_KIN"/>
    <property type="match status" value="1"/>
</dbReference>
<evidence type="ECO:0000256" key="11">
    <source>
        <dbReference type="ARBA" id="ARBA00022840"/>
    </source>
</evidence>
<dbReference type="EMBL" id="JACOGD010000001">
    <property type="protein sequence ID" value="MBC3930654.1"/>
    <property type="molecule type" value="Genomic_DNA"/>
</dbReference>
<comment type="catalytic activity">
    <reaction evidence="1">
        <text>ATP + protein L-histidine = ADP + protein N-phospho-L-histidine.</text>
        <dbReference type="EC" id="2.7.13.3"/>
    </reaction>
</comment>
<evidence type="ECO:0000256" key="14">
    <source>
        <dbReference type="ARBA" id="ARBA00023136"/>
    </source>
</evidence>
<organism evidence="18 19">
    <name type="scientific">Undibacterium curvum</name>
    <dbReference type="NCBI Taxonomy" id="2762294"/>
    <lineage>
        <taxon>Bacteria</taxon>
        <taxon>Pseudomonadati</taxon>
        <taxon>Pseudomonadota</taxon>
        <taxon>Betaproteobacteria</taxon>
        <taxon>Burkholderiales</taxon>
        <taxon>Oxalobacteraceae</taxon>
        <taxon>Undibacterium</taxon>
    </lineage>
</organism>
<dbReference type="SMART" id="SM00387">
    <property type="entry name" value="HATPase_c"/>
    <property type="match status" value="1"/>
</dbReference>
<comment type="caution">
    <text evidence="18">The sequence shown here is derived from an EMBL/GenBank/DDBJ whole genome shotgun (WGS) entry which is preliminary data.</text>
</comment>
<keyword evidence="4" id="KW-1003">Cell membrane</keyword>
<dbReference type="SMART" id="SM00304">
    <property type="entry name" value="HAMP"/>
    <property type="match status" value="1"/>
</dbReference>
<proteinExistence type="predicted"/>
<evidence type="ECO:0000256" key="3">
    <source>
        <dbReference type="ARBA" id="ARBA00012438"/>
    </source>
</evidence>
<keyword evidence="10" id="KW-0418">Kinase</keyword>
<keyword evidence="5" id="KW-0997">Cell inner membrane</keyword>
<evidence type="ECO:0000259" key="16">
    <source>
        <dbReference type="PROSITE" id="PS50109"/>
    </source>
</evidence>
<evidence type="ECO:0000256" key="8">
    <source>
        <dbReference type="ARBA" id="ARBA00022692"/>
    </source>
</evidence>
<dbReference type="InterPro" id="IPR003661">
    <property type="entry name" value="HisK_dim/P_dom"/>
</dbReference>
<sequence>MQSYLNSPEWLRSGLFWRTFIMLATLVMTSMIVWFVSFRSLERTPRAQQLSSQVVSIVTITRAALTHSVPETRRELLLDLAHEEGIRIHLVSENDKVEVQENTAFFSELSQMLRVKLSNSTRFAKSVNDIKGFWISFDIDTEQYWLRLDTDRIEPPMTLPVISWATASLILTLLGAAVISKLINDPLSRVSLAARLLAQGKQPDPLPELGPKEIRETNASFNSMVEDLARIETDRTIILAGISHDLRTPLARMQLEVEMSNLDQHARLGMQSDLSQMDAIINQFLDYAKPLDSHGFATINISDLLGQVISEYARVNHLQIRTDIAPDQLMLGNATELHRMFSNLIENASRYGKNPDKISTIIEVQCSRKTKGKKQGILISFRDYGDGAPVDDMVRLLRPFTRADASRSQANGSGLGLAIVDRIIKRHRGRLRIYNHEDRGFVAVMIFPEYKPE</sequence>
<comment type="subcellular location">
    <subcellularLocation>
        <location evidence="2">Cell inner membrane</location>
        <topology evidence="2">Multi-pass membrane protein</topology>
    </subcellularLocation>
</comment>
<dbReference type="Gene3D" id="3.30.450.300">
    <property type="entry name" value="Sensor histidine kinase RisS, periplasmic domain"/>
    <property type="match status" value="1"/>
</dbReference>
<evidence type="ECO:0000256" key="5">
    <source>
        <dbReference type="ARBA" id="ARBA00022519"/>
    </source>
</evidence>